<comment type="catalytic activity">
    <reaction evidence="1">
        <text>Catalyzes the rearrangement of -S-S- bonds in proteins.</text>
        <dbReference type="EC" id="5.3.4.1"/>
    </reaction>
</comment>
<evidence type="ECO:0000256" key="12">
    <source>
        <dbReference type="SAM" id="SignalP"/>
    </source>
</evidence>
<feature type="domain" description="Thioredoxin" evidence="13">
    <location>
        <begin position="12"/>
        <end position="137"/>
    </location>
</feature>
<dbReference type="SUPFAM" id="SSF52833">
    <property type="entry name" value="Thioredoxin-like"/>
    <property type="match status" value="4"/>
</dbReference>
<dbReference type="RefSeq" id="XP_028868792.1">
    <property type="nucleotide sequence ID" value="XM_029012959.1"/>
</dbReference>
<evidence type="ECO:0000256" key="9">
    <source>
        <dbReference type="ARBA" id="ARBA00023235"/>
    </source>
</evidence>
<dbReference type="GeneID" id="39876319"/>
<comment type="caution">
    <text evidence="14">The sequence shown here is derived from an EMBL/GenBank/DDBJ whole genome shotgun (WGS) entry which is preliminary data.</text>
</comment>
<evidence type="ECO:0000256" key="10">
    <source>
        <dbReference type="ARBA" id="ARBA00023284"/>
    </source>
</evidence>
<dbReference type="NCBIfam" id="TIGR01126">
    <property type="entry name" value="pdi_dom"/>
    <property type="match status" value="1"/>
</dbReference>
<evidence type="ECO:0000313" key="14">
    <source>
        <dbReference type="EMBL" id="GBE62549.1"/>
    </source>
</evidence>
<evidence type="ECO:0000313" key="15">
    <source>
        <dbReference type="Proteomes" id="UP000236319"/>
    </source>
</evidence>
<dbReference type="Pfam" id="PF00085">
    <property type="entry name" value="Thioredoxin"/>
    <property type="match status" value="2"/>
</dbReference>
<evidence type="ECO:0000259" key="13">
    <source>
        <dbReference type="PROSITE" id="PS51352"/>
    </source>
</evidence>
<accession>A0A2H6KHV2</accession>
<keyword evidence="10" id="KW-0676">Redox-active center</keyword>
<dbReference type="Proteomes" id="UP000236319">
    <property type="component" value="Unassembled WGS sequence"/>
</dbReference>
<proteinExistence type="inferred from homology"/>
<feature type="signal peptide" evidence="12">
    <location>
        <begin position="1"/>
        <end position="23"/>
    </location>
</feature>
<feature type="domain" description="Thioredoxin" evidence="13">
    <location>
        <begin position="332"/>
        <end position="458"/>
    </location>
</feature>
<evidence type="ECO:0000256" key="4">
    <source>
        <dbReference type="ARBA" id="ARBA00012723"/>
    </source>
</evidence>
<dbReference type="PANTHER" id="PTHR18929:SF132">
    <property type="entry name" value="PROTEIN DISULFIDE-ISOMERASE A3"/>
    <property type="match status" value="1"/>
</dbReference>
<dbReference type="InterPro" id="IPR017937">
    <property type="entry name" value="Thioredoxin_CS"/>
</dbReference>
<keyword evidence="9 14" id="KW-0413">Isomerase</keyword>
<reference evidence="14 15" key="1">
    <citation type="journal article" date="2017" name="BMC Genomics">
        <title>Whole-genome assembly of Babesia ovata and comparative genomics between closely related pathogens.</title>
        <authorList>
            <person name="Yamagishi J."/>
            <person name="Asada M."/>
            <person name="Hakimi H."/>
            <person name="Tanaka T.Q."/>
            <person name="Sugimoto C."/>
            <person name="Kawazu S."/>
        </authorList>
    </citation>
    <scope>NUCLEOTIDE SEQUENCE [LARGE SCALE GENOMIC DNA]</scope>
    <source>
        <strain evidence="14 15">Miyake</strain>
    </source>
</reference>
<dbReference type="Pfam" id="PF13848">
    <property type="entry name" value="Thioredoxin_6"/>
    <property type="match status" value="1"/>
</dbReference>
<dbReference type="Gene3D" id="3.40.30.10">
    <property type="entry name" value="Glutaredoxin"/>
    <property type="match status" value="3"/>
</dbReference>
<dbReference type="InterPro" id="IPR005788">
    <property type="entry name" value="PDI_thioredoxin-like_dom"/>
</dbReference>
<dbReference type="EC" id="5.3.4.1" evidence="4"/>
<evidence type="ECO:0000256" key="5">
    <source>
        <dbReference type="ARBA" id="ARBA00022729"/>
    </source>
</evidence>
<evidence type="ECO:0000256" key="1">
    <source>
        <dbReference type="ARBA" id="ARBA00001182"/>
    </source>
</evidence>
<dbReference type="GO" id="GO:0003756">
    <property type="term" value="F:protein disulfide isomerase activity"/>
    <property type="evidence" value="ECO:0007669"/>
    <property type="project" value="UniProtKB-EC"/>
</dbReference>
<evidence type="ECO:0000256" key="2">
    <source>
        <dbReference type="ARBA" id="ARBA00004319"/>
    </source>
</evidence>
<dbReference type="GO" id="GO:0005788">
    <property type="term" value="C:endoplasmic reticulum lumen"/>
    <property type="evidence" value="ECO:0007669"/>
    <property type="project" value="UniProtKB-SubCell"/>
</dbReference>
<dbReference type="EMBL" id="BDSA01000005">
    <property type="protein sequence ID" value="GBE62549.1"/>
    <property type="molecule type" value="Genomic_DNA"/>
</dbReference>
<dbReference type="OrthoDB" id="72053at2759"/>
<dbReference type="PROSITE" id="PS00194">
    <property type="entry name" value="THIOREDOXIN_1"/>
    <property type="match status" value="1"/>
</dbReference>
<keyword evidence="7" id="KW-0256">Endoplasmic reticulum</keyword>
<dbReference type="InterPro" id="IPR036249">
    <property type="entry name" value="Thioredoxin-like_sf"/>
</dbReference>
<dbReference type="PRINTS" id="PR00421">
    <property type="entry name" value="THIOREDOXIN"/>
</dbReference>
<dbReference type="PROSITE" id="PS51352">
    <property type="entry name" value="THIOREDOXIN_2"/>
    <property type="match status" value="2"/>
</dbReference>
<evidence type="ECO:0000256" key="3">
    <source>
        <dbReference type="ARBA" id="ARBA00006347"/>
    </source>
</evidence>
<evidence type="ECO:0000256" key="6">
    <source>
        <dbReference type="ARBA" id="ARBA00022737"/>
    </source>
</evidence>
<dbReference type="GO" id="GO:0006457">
    <property type="term" value="P:protein folding"/>
    <property type="evidence" value="ECO:0007669"/>
    <property type="project" value="TreeGrafter"/>
</dbReference>
<dbReference type="InterPro" id="IPR013766">
    <property type="entry name" value="Thioredoxin_domain"/>
</dbReference>
<dbReference type="CDD" id="cd02961">
    <property type="entry name" value="PDI_a_family"/>
    <property type="match status" value="2"/>
</dbReference>
<comment type="similarity">
    <text evidence="3 11">Belongs to the protein disulfide isomerase family.</text>
</comment>
<protein>
    <recommendedName>
        <fullName evidence="4">protein disulfide-isomerase</fullName>
        <ecNumber evidence="4">5.3.4.1</ecNumber>
    </recommendedName>
</protein>
<feature type="chain" id="PRO_5014117815" description="protein disulfide-isomerase" evidence="12">
    <location>
        <begin position="24"/>
        <end position="465"/>
    </location>
</feature>
<dbReference type="GO" id="GO:0034976">
    <property type="term" value="P:response to endoplasmic reticulum stress"/>
    <property type="evidence" value="ECO:0007669"/>
    <property type="project" value="TreeGrafter"/>
</dbReference>
<organism evidence="14 15">
    <name type="scientific">Babesia ovata</name>
    <dbReference type="NCBI Taxonomy" id="189622"/>
    <lineage>
        <taxon>Eukaryota</taxon>
        <taxon>Sar</taxon>
        <taxon>Alveolata</taxon>
        <taxon>Apicomplexa</taxon>
        <taxon>Aconoidasida</taxon>
        <taxon>Piroplasmida</taxon>
        <taxon>Babesiidae</taxon>
        <taxon>Babesia</taxon>
    </lineage>
</organism>
<dbReference type="FunFam" id="3.40.30.10:FF:000107">
    <property type="entry name" value="Protein disulfide-isomerase 5-2"/>
    <property type="match status" value="1"/>
</dbReference>
<dbReference type="VEuPathDB" id="PiroplasmaDB:BOVATA_040420"/>
<gene>
    <name evidence="14" type="ORF">BOVATA_040420</name>
</gene>
<evidence type="ECO:0000256" key="11">
    <source>
        <dbReference type="RuleBase" id="RU004208"/>
    </source>
</evidence>
<dbReference type="AlphaFoldDB" id="A0A2H6KHV2"/>
<keyword evidence="15" id="KW-1185">Reference proteome</keyword>
<comment type="subcellular location">
    <subcellularLocation>
        <location evidence="2">Endoplasmic reticulum lumen</location>
    </subcellularLocation>
</comment>
<keyword evidence="8" id="KW-1015">Disulfide bond</keyword>
<evidence type="ECO:0000256" key="7">
    <source>
        <dbReference type="ARBA" id="ARBA00022824"/>
    </source>
</evidence>
<keyword evidence="5 12" id="KW-0732">Signal</keyword>
<sequence length="465" mass="51588">METSRPLTFLSLAVGVFLLGAFATTRSVSGSVVELTEKNIHEFLAEKDAVLVKFYAPWCMHCQSLAPEYEKAAKQLADEGSEVVLAEVNCDGAVGVAQEFGVEGYPTLKFFRHGVARNYTGSRQAEGIVSWCKSVLLPAVISVSDVSEIPDDAEVTFVSTGYDSSDELMKEFENLADLHRDDAKFYSVAGGDKAIYVNHKSHERFDFTESTAEKLVEFVQQECLPLFSEISHANYMRYFSSGKSISWFCSVTADYEKYRPVFSKVARELRSSVLFAWLDVEKFTAAKEAFAVESFPSVAHQTNTGRYILVPEAYSFDDAEAVLRFYADVDAGNVPRSIKSQEEPASNDGPVVILVGKTLPDFVKNATRPILLMIESPFCEHCKKFLPVFKAFGETMKTDGRVIVATLNGDGNESALDHIQWTAYPTVLLIKPGSNEVETFDGPRTTDGLKDFVNKHVPDERHGEL</sequence>
<dbReference type="CDD" id="cd02982">
    <property type="entry name" value="PDI_b'_family"/>
    <property type="match status" value="1"/>
</dbReference>
<name>A0A2H6KHV2_9APIC</name>
<dbReference type="PANTHER" id="PTHR18929">
    <property type="entry name" value="PROTEIN DISULFIDE ISOMERASE"/>
    <property type="match status" value="1"/>
</dbReference>
<keyword evidence="6" id="KW-0677">Repeat</keyword>
<evidence type="ECO:0000256" key="8">
    <source>
        <dbReference type="ARBA" id="ARBA00023157"/>
    </source>
</evidence>